<dbReference type="GO" id="GO:0046872">
    <property type="term" value="F:metal ion binding"/>
    <property type="evidence" value="ECO:0007669"/>
    <property type="project" value="UniProtKB-KW"/>
</dbReference>
<keyword evidence="6" id="KW-0560">Oxidoreductase</keyword>
<name>A0A538TZH7_UNCEI</name>
<reference evidence="13 14" key="1">
    <citation type="journal article" date="2019" name="Nat. Microbiol.">
        <title>Mediterranean grassland soil C-N compound turnover is dependent on rainfall and depth, and is mediated by genomically divergent microorganisms.</title>
        <authorList>
            <person name="Diamond S."/>
            <person name="Andeer P.F."/>
            <person name="Li Z."/>
            <person name="Crits-Christoph A."/>
            <person name="Burstein D."/>
            <person name="Anantharaman K."/>
            <person name="Lane K.R."/>
            <person name="Thomas B.C."/>
            <person name="Pan C."/>
            <person name="Northen T.R."/>
            <person name="Banfield J.F."/>
        </authorList>
    </citation>
    <scope>NUCLEOTIDE SEQUENCE [LARGE SCALE GENOMIC DNA]</scope>
    <source>
        <strain evidence="13">WS_11</strain>
    </source>
</reference>
<dbReference type="InterPro" id="IPR003780">
    <property type="entry name" value="COX15/CtaA_fam"/>
</dbReference>
<evidence type="ECO:0000313" key="14">
    <source>
        <dbReference type="Proteomes" id="UP000319771"/>
    </source>
</evidence>
<feature type="transmembrane region" description="Helical" evidence="12">
    <location>
        <begin position="221"/>
        <end position="240"/>
    </location>
</feature>
<keyword evidence="7" id="KW-0408">Iron</keyword>
<evidence type="ECO:0000256" key="2">
    <source>
        <dbReference type="ARBA" id="ARBA00022475"/>
    </source>
</evidence>
<evidence type="ECO:0000256" key="12">
    <source>
        <dbReference type="SAM" id="Phobius"/>
    </source>
</evidence>
<evidence type="ECO:0000256" key="5">
    <source>
        <dbReference type="ARBA" id="ARBA00022989"/>
    </source>
</evidence>
<evidence type="ECO:0000256" key="1">
    <source>
        <dbReference type="ARBA" id="ARBA00004141"/>
    </source>
</evidence>
<comment type="caution">
    <text evidence="13">The sequence shown here is derived from an EMBL/GenBank/DDBJ whole genome shotgun (WGS) entry which is preliminary data.</text>
</comment>
<feature type="transmembrane region" description="Helical" evidence="12">
    <location>
        <begin position="134"/>
        <end position="155"/>
    </location>
</feature>
<evidence type="ECO:0000256" key="6">
    <source>
        <dbReference type="ARBA" id="ARBA00023002"/>
    </source>
</evidence>
<dbReference type="AlphaFoldDB" id="A0A538TZH7"/>
<keyword evidence="5 12" id="KW-1133">Transmembrane helix</keyword>
<keyword evidence="8" id="KW-0350">Heme biosynthesis</keyword>
<dbReference type="GO" id="GO:0006784">
    <property type="term" value="P:heme A biosynthetic process"/>
    <property type="evidence" value="ECO:0007669"/>
    <property type="project" value="InterPro"/>
</dbReference>
<dbReference type="InterPro" id="IPR050450">
    <property type="entry name" value="COX15/CtaA_HemeA_synthase"/>
</dbReference>
<dbReference type="GO" id="GO:0016491">
    <property type="term" value="F:oxidoreductase activity"/>
    <property type="evidence" value="ECO:0007669"/>
    <property type="project" value="UniProtKB-KW"/>
</dbReference>
<feature type="transmembrane region" description="Helical" evidence="12">
    <location>
        <begin position="191"/>
        <end position="209"/>
    </location>
</feature>
<feature type="transmembrane region" description="Helical" evidence="12">
    <location>
        <begin position="95"/>
        <end position="114"/>
    </location>
</feature>
<evidence type="ECO:0000256" key="10">
    <source>
        <dbReference type="ARBA" id="ARBA00023157"/>
    </source>
</evidence>
<keyword evidence="3 12" id="KW-0812">Transmembrane</keyword>
<dbReference type="Proteomes" id="UP000319771">
    <property type="component" value="Unassembled WGS sequence"/>
</dbReference>
<gene>
    <name evidence="13" type="ORF">E6K81_15935</name>
</gene>
<dbReference type="GO" id="GO:0016020">
    <property type="term" value="C:membrane"/>
    <property type="evidence" value="ECO:0007669"/>
    <property type="project" value="UniProtKB-SubCell"/>
</dbReference>
<dbReference type="PANTHER" id="PTHR35457:SF1">
    <property type="entry name" value="HEME A SYNTHASE"/>
    <property type="match status" value="1"/>
</dbReference>
<keyword evidence="4" id="KW-0479">Metal-binding</keyword>
<evidence type="ECO:0000256" key="8">
    <source>
        <dbReference type="ARBA" id="ARBA00023133"/>
    </source>
</evidence>
<evidence type="ECO:0000256" key="7">
    <source>
        <dbReference type="ARBA" id="ARBA00023004"/>
    </source>
</evidence>
<keyword evidence="9 12" id="KW-0472">Membrane</keyword>
<protein>
    <submittedName>
        <fullName evidence="13">Heme A synthase</fullName>
    </submittedName>
</protein>
<evidence type="ECO:0000256" key="9">
    <source>
        <dbReference type="ARBA" id="ARBA00023136"/>
    </source>
</evidence>
<keyword evidence="2" id="KW-1003">Cell membrane</keyword>
<comment type="subcellular location">
    <subcellularLocation>
        <location evidence="1">Membrane</location>
        <topology evidence="1">Multi-pass membrane protein</topology>
    </subcellularLocation>
</comment>
<dbReference type="EMBL" id="VBPB01000354">
    <property type="protein sequence ID" value="TMQ68981.1"/>
    <property type="molecule type" value="Genomic_DNA"/>
</dbReference>
<feature type="transmembrane region" description="Helical" evidence="12">
    <location>
        <begin position="66"/>
        <end position="89"/>
    </location>
</feature>
<sequence length="288" mass="30021">MVRTTGSGLACPDWPLCQGRLIPPLQFNVLIEWFHRLLALTVSVMVLTLAGWTLARGSLRPRLGGLALLAVALLATQVLLGALTVWKLLDPSVVSGHLAVAMLLFLGLLAYTLVAQRLGEAGAAPAPPSRPAGLLPVFAGATALTYLQALLGGIVSSHHASLVCPDWPTCDGRWFPPLEGLVGLQMLHRDGAYLLTAVLLVAGTLARNAPDAGVRASARMALTLVVAQVTLGVCDVYLGTPVWLSAAHLATAVALLAILAVATFRIAVLPARPAEAPRDAWAAGTVSR</sequence>
<evidence type="ECO:0000313" key="13">
    <source>
        <dbReference type="EMBL" id="TMQ68981.1"/>
    </source>
</evidence>
<dbReference type="PANTHER" id="PTHR35457">
    <property type="entry name" value="HEME A SYNTHASE"/>
    <property type="match status" value="1"/>
</dbReference>
<proteinExistence type="predicted"/>
<evidence type="ECO:0000256" key="11">
    <source>
        <dbReference type="ARBA" id="ARBA00023444"/>
    </source>
</evidence>
<dbReference type="Pfam" id="PF02628">
    <property type="entry name" value="COX15-CtaA"/>
    <property type="match status" value="1"/>
</dbReference>
<keyword evidence="10" id="KW-1015">Disulfide bond</keyword>
<evidence type="ECO:0000256" key="3">
    <source>
        <dbReference type="ARBA" id="ARBA00022692"/>
    </source>
</evidence>
<comment type="pathway">
    <text evidence="11">Porphyrin-containing compound metabolism.</text>
</comment>
<feature type="transmembrane region" description="Helical" evidence="12">
    <location>
        <begin position="246"/>
        <end position="268"/>
    </location>
</feature>
<feature type="transmembrane region" description="Helical" evidence="12">
    <location>
        <begin position="33"/>
        <end position="54"/>
    </location>
</feature>
<evidence type="ECO:0000256" key="4">
    <source>
        <dbReference type="ARBA" id="ARBA00022723"/>
    </source>
</evidence>
<organism evidence="13 14">
    <name type="scientific">Eiseniibacteriota bacterium</name>
    <dbReference type="NCBI Taxonomy" id="2212470"/>
    <lineage>
        <taxon>Bacteria</taxon>
        <taxon>Candidatus Eiseniibacteriota</taxon>
    </lineage>
</organism>
<accession>A0A538TZH7</accession>